<dbReference type="OrthoDB" id="621018at2"/>
<gene>
    <name evidence="9" type="ORF">CLV98_105129</name>
</gene>
<dbReference type="Proteomes" id="UP000245880">
    <property type="component" value="Unassembled WGS sequence"/>
</dbReference>
<evidence type="ECO:0000259" key="7">
    <source>
        <dbReference type="Pfam" id="PF07980"/>
    </source>
</evidence>
<dbReference type="GO" id="GO:0009279">
    <property type="term" value="C:cell outer membrane"/>
    <property type="evidence" value="ECO:0007669"/>
    <property type="project" value="UniProtKB-SubCell"/>
</dbReference>
<sequence>MKNKYITLLFTLAISLLSGSCGKFLDVVPSNIAVIEEAFETRDNAERFLATLYNYLPAYVSDNNPAMTAGDEIAVNENVSRTWAGHILSRGGQNKVGPLLGYWGNTGSVRNLFIALRDCNIFLENVDKPFDILPNEMERWTAEAKILKAYFHFYLLRMYGPIPLVRQNIEVSEGLDAVRVSRDPVDEVNEYIVELLDEAIANPELPLTITDVGTELGRLTKVAAYALKAKVLVTAASPLFNGNSDYASFTNKDGTPLFATSYDENKWIDAVQACKEAIEVAEMNGHNLFTFNKNELPNSSDSTYTKLTVRGAMTEPWNNELLWGGSNSTFTAGFQARAQAKINPLLTAESRESTSSFWSPPLRIAELFYSSNGVPITEDKNYDYANRYATATATADYRYYIKEGKVTAKLNFDREPRFYGFLGFDTGIWEGHGQLDKASYFVEAKRGQRAGILDATRYSLSGYFAKKIVHYEAVQSAPNSGYSAERYPFPIIRLADLYLLYAESLNEVGRTAEAYPWIDKIRERAGLKGVVESWREHSQFPDKPLNKEGFRDIIQQERLIELSFEGHRLWDLRRWKKAEIYMNAPIRGWNIQGEDTESYYNILVYGRYQFSSRDYFWPISETDILANPNLVQNPGW</sequence>
<comment type="similarity">
    <text evidence="2">Belongs to the SusD family.</text>
</comment>
<evidence type="ECO:0000259" key="8">
    <source>
        <dbReference type="Pfam" id="PF14322"/>
    </source>
</evidence>
<dbReference type="Pfam" id="PF14322">
    <property type="entry name" value="SusD-like_3"/>
    <property type="match status" value="1"/>
</dbReference>
<dbReference type="AlphaFoldDB" id="A0A316AL18"/>
<organism evidence="9 10">
    <name type="scientific">Dyadobacter jejuensis</name>
    <dbReference type="NCBI Taxonomy" id="1082580"/>
    <lineage>
        <taxon>Bacteria</taxon>
        <taxon>Pseudomonadati</taxon>
        <taxon>Bacteroidota</taxon>
        <taxon>Cytophagia</taxon>
        <taxon>Cytophagales</taxon>
        <taxon>Spirosomataceae</taxon>
        <taxon>Dyadobacter</taxon>
    </lineage>
</organism>
<evidence type="ECO:0000313" key="9">
    <source>
        <dbReference type="EMBL" id="PWJ57949.1"/>
    </source>
</evidence>
<feature type="domain" description="SusD-like N-terminal" evidence="8">
    <location>
        <begin position="110"/>
        <end position="231"/>
    </location>
</feature>
<keyword evidence="10" id="KW-1185">Reference proteome</keyword>
<evidence type="ECO:0000313" key="10">
    <source>
        <dbReference type="Proteomes" id="UP000245880"/>
    </source>
</evidence>
<feature type="chain" id="PRO_5016462600" evidence="6">
    <location>
        <begin position="24"/>
        <end position="636"/>
    </location>
</feature>
<feature type="signal peptide" evidence="6">
    <location>
        <begin position="1"/>
        <end position="23"/>
    </location>
</feature>
<reference evidence="9 10" key="1">
    <citation type="submission" date="2018-03" db="EMBL/GenBank/DDBJ databases">
        <title>Genomic Encyclopedia of Archaeal and Bacterial Type Strains, Phase II (KMG-II): from individual species to whole genera.</title>
        <authorList>
            <person name="Goeker M."/>
        </authorList>
    </citation>
    <scope>NUCLEOTIDE SEQUENCE [LARGE SCALE GENOMIC DNA]</scope>
    <source>
        <strain evidence="9 10">DSM 100346</strain>
    </source>
</reference>
<dbReference type="InterPro" id="IPR011990">
    <property type="entry name" value="TPR-like_helical_dom_sf"/>
</dbReference>
<evidence type="ECO:0000256" key="1">
    <source>
        <dbReference type="ARBA" id="ARBA00004442"/>
    </source>
</evidence>
<accession>A0A316AL18</accession>
<dbReference type="InterPro" id="IPR033985">
    <property type="entry name" value="SusD-like_N"/>
</dbReference>
<protein>
    <submittedName>
        <fullName evidence="9">Putative outer membrane starch-binding protein</fullName>
    </submittedName>
</protein>
<comment type="subcellular location">
    <subcellularLocation>
        <location evidence="1">Cell outer membrane</location>
    </subcellularLocation>
</comment>
<dbReference type="EMBL" id="QGDT01000005">
    <property type="protein sequence ID" value="PWJ57949.1"/>
    <property type="molecule type" value="Genomic_DNA"/>
</dbReference>
<evidence type="ECO:0000256" key="5">
    <source>
        <dbReference type="ARBA" id="ARBA00023237"/>
    </source>
</evidence>
<evidence type="ECO:0000256" key="2">
    <source>
        <dbReference type="ARBA" id="ARBA00006275"/>
    </source>
</evidence>
<comment type="caution">
    <text evidence="9">The sequence shown here is derived from an EMBL/GenBank/DDBJ whole genome shotgun (WGS) entry which is preliminary data.</text>
</comment>
<name>A0A316AL18_9BACT</name>
<evidence type="ECO:0000256" key="4">
    <source>
        <dbReference type="ARBA" id="ARBA00023136"/>
    </source>
</evidence>
<dbReference type="RefSeq" id="WP_109674557.1">
    <property type="nucleotide sequence ID" value="NZ_QGDT01000005.1"/>
</dbReference>
<dbReference type="SUPFAM" id="SSF48452">
    <property type="entry name" value="TPR-like"/>
    <property type="match status" value="1"/>
</dbReference>
<dbReference type="PROSITE" id="PS51257">
    <property type="entry name" value="PROKAR_LIPOPROTEIN"/>
    <property type="match status" value="1"/>
</dbReference>
<proteinExistence type="inferred from homology"/>
<dbReference type="InterPro" id="IPR012944">
    <property type="entry name" value="SusD_RagB_dom"/>
</dbReference>
<keyword evidence="5" id="KW-0998">Cell outer membrane</keyword>
<keyword evidence="3 6" id="KW-0732">Signal</keyword>
<feature type="domain" description="RagB/SusD" evidence="7">
    <location>
        <begin position="325"/>
        <end position="636"/>
    </location>
</feature>
<dbReference type="Pfam" id="PF07980">
    <property type="entry name" value="SusD_RagB"/>
    <property type="match status" value="1"/>
</dbReference>
<keyword evidence="4" id="KW-0472">Membrane</keyword>
<dbReference type="Gene3D" id="1.25.40.390">
    <property type="match status" value="1"/>
</dbReference>
<evidence type="ECO:0000256" key="3">
    <source>
        <dbReference type="ARBA" id="ARBA00022729"/>
    </source>
</evidence>
<evidence type="ECO:0000256" key="6">
    <source>
        <dbReference type="SAM" id="SignalP"/>
    </source>
</evidence>